<reference evidence="8" key="1">
    <citation type="submission" date="2012-12" db="EMBL/GenBank/DDBJ databases">
        <authorList>
            <person name="Hellsten U."/>
            <person name="Grimwood J."/>
            <person name="Chapman J.A."/>
            <person name="Shapiro H."/>
            <person name="Aerts A."/>
            <person name="Otillar R.P."/>
            <person name="Terry A.Y."/>
            <person name="Boore J.L."/>
            <person name="Simakov O."/>
            <person name="Marletaz F."/>
            <person name="Cho S.-J."/>
            <person name="Edsinger-Gonzales E."/>
            <person name="Havlak P."/>
            <person name="Kuo D.-H."/>
            <person name="Larsson T."/>
            <person name="Lv J."/>
            <person name="Arendt D."/>
            <person name="Savage R."/>
            <person name="Osoegawa K."/>
            <person name="de Jong P."/>
            <person name="Lindberg D.R."/>
            <person name="Seaver E.C."/>
            <person name="Weisblat D.A."/>
            <person name="Putnam N.H."/>
            <person name="Grigoriev I.V."/>
            <person name="Rokhsar D.S."/>
        </authorList>
    </citation>
    <scope>NUCLEOTIDE SEQUENCE</scope>
</reference>
<reference evidence="7" key="3">
    <citation type="submission" date="2015-06" db="UniProtKB">
        <authorList>
            <consortium name="EnsemblMetazoa"/>
        </authorList>
    </citation>
    <scope>IDENTIFICATION</scope>
</reference>
<evidence type="ECO:0000256" key="1">
    <source>
        <dbReference type="ARBA" id="ARBA00022729"/>
    </source>
</evidence>
<evidence type="ECO:0000313" key="8">
    <source>
        <dbReference type="Proteomes" id="UP000015101"/>
    </source>
</evidence>
<feature type="domain" description="Ig-like" evidence="5">
    <location>
        <begin position="4001"/>
        <end position="4084"/>
    </location>
</feature>
<dbReference type="STRING" id="6412.T1EVU3"/>
<feature type="domain" description="Ig-like" evidence="5">
    <location>
        <begin position="4297"/>
        <end position="4394"/>
    </location>
</feature>
<dbReference type="InterPro" id="IPR013783">
    <property type="entry name" value="Ig-like_fold"/>
</dbReference>
<dbReference type="Pfam" id="PF13927">
    <property type="entry name" value="Ig_3"/>
    <property type="match status" value="1"/>
</dbReference>
<feature type="domain" description="Ig-like" evidence="5">
    <location>
        <begin position="1208"/>
        <end position="1293"/>
    </location>
</feature>
<dbReference type="CTD" id="20200693"/>
<accession>T1EVU3</accession>
<protein>
    <recommendedName>
        <fullName evidence="5">Ig-like domain-containing protein</fullName>
    </recommendedName>
</protein>
<gene>
    <name evidence="7" type="primary">20200693</name>
    <name evidence="6" type="ORF">HELRODRAFT_164811</name>
</gene>
<dbReference type="Pfam" id="PF07679">
    <property type="entry name" value="I-set"/>
    <property type="match status" value="40"/>
</dbReference>
<dbReference type="PANTHER" id="PTHR45080:SF8">
    <property type="entry name" value="IG-LIKE DOMAIN-CONTAINING PROTEIN"/>
    <property type="match status" value="1"/>
</dbReference>
<feature type="domain" description="Ig-like" evidence="5">
    <location>
        <begin position="3277"/>
        <end position="3360"/>
    </location>
</feature>
<keyword evidence="3" id="KW-1015">Disulfide bond</keyword>
<dbReference type="PANTHER" id="PTHR45080">
    <property type="entry name" value="CONTACTIN 5"/>
    <property type="match status" value="1"/>
</dbReference>
<evidence type="ECO:0000256" key="2">
    <source>
        <dbReference type="ARBA" id="ARBA00022737"/>
    </source>
</evidence>
<keyword evidence="2" id="KW-0677">Repeat</keyword>
<feature type="domain" description="Ig-like" evidence="5">
    <location>
        <begin position="2041"/>
        <end position="2118"/>
    </location>
</feature>
<dbReference type="InterPro" id="IPR013098">
    <property type="entry name" value="Ig_I-set"/>
</dbReference>
<evidence type="ECO:0000256" key="3">
    <source>
        <dbReference type="ARBA" id="ARBA00023157"/>
    </source>
</evidence>
<evidence type="ECO:0000313" key="6">
    <source>
        <dbReference type="EMBL" id="ESN92715.1"/>
    </source>
</evidence>
<feature type="domain" description="Ig-like" evidence="5">
    <location>
        <begin position="3899"/>
        <end position="3981"/>
    </location>
</feature>
<dbReference type="OMA" id="DNYSCYA"/>
<feature type="domain" description="Ig-like" evidence="5">
    <location>
        <begin position="3070"/>
        <end position="3141"/>
    </location>
</feature>
<feature type="domain" description="Ig-like" evidence="5">
    <location>
        <begin position="332"/>
        <end position="427"/>
    </location>
</feature>
<feature type="domain" description="Ig-like" evidence="5">
    <location>
        <begin position="1303"/>
        <end position="1394"/>
    </location>
</feature>
<feature type="domain" description="Ig-like" evidence="5">
    <location>
        <begin position="4406"/>
        <end position="4503"/>
    </location>
</feature>
<feature type="domain" description="Ig-like" evidence="5">
    <location>
        <begin position="156"/>
        <end position="249"/>
    </location>
</feature>
<feature type="domain" description="Ig-like" evidence="5">
    <location>
        <begin position="638"/>
        <end position="732"/>
    </location>
</feature>
<feature type="domain" description="Ig-like" evidence="5">
    <location>
        <begin position="2452"/>
        <end position="2532"/>
    </location>
</feature>
<organism evidence="7 8">
    <name type="scientific">Helobdella robusta</name>
    <name type="common">Californian leech</name>
    <dbReference type="NCBI Taxonomy" id="6412"/>
    <lineage>
        <taxon>Eukaryota</taxon>
        <taxon>Metazoa</taxon>
        <taxon>Spiralia</taxon>
        <taxon>Lophotrochozoa</taxon>
        <taxon>Annelida</taxon>
        <taxon>Clitellata</taxon>
        <taxon>Hirudinea</taxon>
        <taxon>Rhynchobdellida</taxon>
        <taxon>Glossiphoniidae</taxon>
        <taxon>Helobdella</taxon>
    </lineage>
</organism>
<feature type="domain" description="Ig-like" evidence="5">
    <location>
        <begin position="843"/>
        <end position="942"/>
    </location>
</feature>
<dbReference type="SUPFAM" id="SSF48726">
    <property type="entry name" value="Immunoglobulin"/>
    <property type="match status" value="41"/>
</dbReference>
<feature type="domain" description="Ig-like" evidence="5">
    <location>
        <begin position="1402"/>
        <end position="1492"/>
    </location>
</feature>
<dbReference type="EMBL" id="AMQM01001838">
    <property type="status" value="NOT_ANNOTATED_CDS"/>
    <property type="molecule type" value="Genomic_DNA"/>
</dbReference>
<dbReference type="GO" id="GO:0098609">
    <property type="term" value="P:cell-cell adhesion"/>
    <property type="evidence" value="ECO:0000318"/>
    <property type="project" value="GO_Central"/>
</dbReference>
<dbReference type="RefSeq" id="XP_009029020.1">
    <property type="nucleotide sequence ID" value="XM_009030772.1"/>
</dbReference>
<dbReference type="InterPro" id="IPR007110">
    <property type="entry name" value="Ig-like_dom"/>
</dbReference>
<keyword evidence="4" id="KW-0393">Immunoglobulin domain</keyword>
<dbReference type="HOGENOM" id="CLU_224156_0_0_1"/>
<dbReference type="EnsemblMetazoa" id="HelroT164811">
    <property type="protein sequence ID" value="HelroP164811"/>
    <property type="gene ID" value="HelroG164811"/>
</dbReference>
<dbReference type="PROSITE" id="PS50835">
    <property type="entry name" value="IG_LIKE"/>
    <property type="match status" value="37"/>
</dbReference>
<evidence type="ECO:0000313" key="7">
    <source>
        <dbReference type="EnsemblMetazoa" id="HelroP164811"/>
    </source>
</evidence>
<dbReference type="InterPro" id="IPR036179">
    <property type="entry name" value="Ig-like_dom_sf"/>
</dbReference>
<dbReference type="InParanoid" id="T1EVU3"/>
<dbReference type="eggNOG" id="KOG4475">
    <property type="taxonomic scope" value="Eukaryota"/>
</dbReference>
<feature type="domain" description="Ig-like" evidence="5">
    <location>
        <begin position="450"/>
        <end position="526"/>
    </location>
</feature>
<feature type="domain" description="Ig-like" evidence="5">
    <location>
        <begin position="3155"/>
        <end position="3251"/>
    </location>
</feature>
<reference evidence="6 8" key="2">
    <citation type="journal article" date="2013" name="Nature">
        <title>Insights into bilaterian evolution from three spiralian genomes.</title>
        <authorList>
            <person name="Simakov O."/>
            <person name="Marletaz F."/>
            <person name="Cho S.J."/>
            <person name="Edsinger-Gonzales E."/>
            <person name="Havlak P."/>
            <person name="Hellsten U."/>
            <person name="Kuo D.H."/>
            <person name="Larsson T."/>
            <person name="Lv J."/>
            <person name="Arendt D."/>
            <person name="Savage R."/>
            <person name="Osoegawa K."/>
            <person name="de Jong P."/>
            <person name="Grimwood J."/>
            <person name="Chapman J.A."/>
            <person name="Shapiro H."/>
            <person name="Aerts A."/>
            <person name="Otillar R.P."/>
            <person name="Terry A.Y."/>
            <person name="Boore J.L."/>
            <person name="Grigoriev I.V."/>
            <person name="Lindberg D.R."/>
            <person name="Seaver E.C."/>
            <person name="Weisblat D.A."/>
            <person name="Putnam N.H."/>
            <person name="Rokhsar D.S."/>
        </authorList>
    </citation>
    <scope>NUCLEOTIDE SEQUENCE</scope>
</reference>
<dbReference type="SMART" id="SM00408">
    <property type="entry name" value="IGc2"/>
    <property type="match status" value="38"/>
</dbReference>
<keyword evidence="1" id="KW-0732">Signal</keyword>
<sequence>MVILTEISNPATPASHLLPEKRFATTITLAKKSVEPLPPRLTYKEIIFGNHDQNSKIYETNVFWLPKKFLSASRQVEFNGMIDKQRSKNYVIVKKLTTTTTTNNSKLKSERQICSHSHDNAMQIYRNCNKRMLSVSIVLDRKKKRHRSSIFLYLQPRDAKQTIQLGDYLFLVTRISGQPAPTVTWFRNNVPIKCDDYGNSTESDLQFKCSREDDDYLLFCARPPALASGVYSCRAVNEFGEALSQATVVIEDNVHIVTKEHQTYLTSHDVNIGKSKPAKESTENNSSKLTTWNENKMDTVKVLKSQMIVREDHLPTTLRIPPTPIISKVKAPKFVEALKDVITYEDGDATFHCVVSGSPKPDVAWFINGAPLEFGGRIKVEELVLSEADFIIQQTISIHNVTKDDAADVSAVISNSAGRASASATLRIKSKSLKFLEKPNNVVTHVDGRVTFKCIVLGSPTPNIKWRINGRPLKFDDRIAKEETVGTDKNDVSIVQQTIVITRVTSEDEGEVKVMASNLAGEIDASCMLIAKVKSIKFLQELEDVTAFYDDSASLTCVVCGLPKPDIIWLLNGQPVFFDSRISLQEKINEDDDEVTVKQTLVLKKVSLLDDGDVKVVAWNAANQISARAKLNVKIKSLKFLSRPSDVKAYHGDEAVFSCIVSGFPRPDLKWHMNGQLMKFNERMYLKEEVGTSEEDDVSVLKQTIFIEELIPTDGGEVQVVATNQGGSVEATCFLVVKEKFIKFLRKPADCSVDIEDDVQFSCIVSGSQQPNVTWYHNGSPMKFSDRIKQQETVEEDNEGASIVKQVVVVSEVTAEDEGEFQVVASSVAGRISASASLNVKAKSLMFLERPADVTTYDDENVAFACAISGYPRPNIDWFLNGKPITDDKRISMDEKISSIERNLSTIRQTVAIKKVTVADAGDVRVVASNSAGKVFSAAKLTVQACDKKLSIQHILTECEKYNQIRRKLGVPSNVELLFQNRKTKSLEFLNRPTDVVTYSGSSACISCVVSGSPKPVLRWTLNKEPIEANDRISLEENVVADHDDGKHTVKHVVVIRKLRPEDSGEVGVDASNSSGDIHASSLLTVKAMLLEFLEKPKSLSTYLKDCANFNCIVSGSPEPRVYWLINGKPVEFNERILIEETVETDANDVSTITHKITIKKVSSEDVGEVQVVASNLIGKLIETCNLATKATSLEFIEKPKNQGTFLGEDATFSCVVSGAPRPQLHWLINDGEVQFNDRILIKETVDTDLNDVATVKQRVTIKKVTEDDVGNVQVVATNLGGRISEVCNLKVKAKSLEFVEKPKNVTAYLDEGATFNCVVSGSPKPDIQWLMNSEPVVFSDRILKKETVETDLNDVSIVRQMVTIKRISPGDVGTIEVVASNFFGKLSESCRLTAKIIITFPIVKSLEFLEKVKNVTTYFGEDASFSSAVSGSPRPDVHWLINGRPVILDNRILIKETVDTDVDDVTRIKQKITIKNVKAEDGGEVQVVASNLFGKLNDVCNLIVKVKSLEIVEKPKNVTTFIEEDATFSCVVTGSPKPDVQWTINGRPVVSNDRILIEETVDTDANDVSTIKQKLTIKKVSSEDVGKVQIAVSNLSGKLTEACDLKIKTKSLKFLKKPTNARVYPDEEATFSCAVSGSPKPDLHWLINGKPVQFNDRILMKETIDTDVNEVSTIKQRITIRKVIPEDGGNVQVVAYNIFSEISETCNLSVKENSISFVEKPVGVTVSDDDRAVFSCVVSGYPKPNIFWTLPSREKMSIEDTTLDETVDTDEEGRFTIKQVTTIKIKKVAMSGSSEVQIETSNSAGKLSCCAPFVVRAKSLKFVSEPSDVTTYIDENASYSCSVMGYPKPIVDWQLNGKQMTFSDRINMEESVIIDEKDTFVIKQAVVINKIISADEGKVRVVASNSCGKIFSAAKLTLKKKSLKFVEKPADATCYNDGEVSFKCIVSGYPKPIINWTLSDRSIVKNDRIALEETTNFDDDVYTVKQVITIKNVATTEAGKIRVVASNSVGNIYASSSMSVKGEKYLEFLEKPTNARSYFGKDATFSCVVSGSPRPVLYWSINGKPLEFNDRIMIKETIDTDTNDVSTVKHKITIKKLDPKDLGEVQVVASNLSGKLTEVCSLMNKMKLLEFVEKPENVSTLPDDEATLQCVVLGSPKPDVHWLLNGKALRFNERILIKETIDTDANEVTTIKQKIFFKKVSLKDGGEIQVVASNLSGKLVQTCSLAVKEKLLNILEIPSAVTACDNDFATFTCTVSAYPRPDFDWLLRGNPMKFDERIVKEETIDTNEDGTFRIKQKITINEVRSSDAGDIQVVVSNAAGKISKSAPLVVKVKSLKFLAEPTDIRAYDGDNAPFSCFVSGYPKPELIWRVNGQLIKYNERIELKEEIEEVEDVFVVKQRIVIKNVAPTDEGEVQVVASNSTGNSSASSSLIVKVASIEFLKKPTDLTTYFGDGASFECIVSGLPMPNIQWFINGSELKFDGRRTKKELIETDTNDVFTVKQTVFINEVTTEDVGEVQVVASNSFKNTQTFCILKAKEKLIQFLEKPLSSFAYGGDEVKFNCVVMGHPKPSVEWLLHGRPMKFSDRIKQHETVEEDNEGASIVKQVVVVSEVTAEDEGELQIVASNLKGTLTATASLNVKEKLLKFLERLVDATVYSDDDATFTCVVLASPKPLLNWHMNGKPLKSNDRITIVEKVDINNGDVSTIKQTVSMKKVSPNDAGEVQVVASNAAGNISTSSLLTVKVKSLKFLESPNDVTAYADHNATFSAVVSGQPKPVLHWLLGGQPIKFSDRIILQESTGADRNDVSIVQQTIVITKVAREDEGEVKVVASNLAGKIDSSCKLRVKVLSIKFLETPSNVTLCSGHRTSFGCIVSGYPKPDVAWLHCGRPMKFSDRIKQQETVEEDNEGAFIVKQVVVVREVTAEDEGELQVVASNLKGILTANASLNVKEKFLKFVRKPDEVTATEGDDVELSCVVSGYPRPLINWLIDEKPVQYDNKISRKEQKVTDDEHACTIEQAILIKKIAPTDSGKIQVVASNSSGEISTFSTLVVRAKSLKFCEKPGDITAHINQNATISCIVAGYPRPDIVWSLNDRPLKFSDRIILQESIETDRNDVSIVQQTIVITKVTAEDEGEVKVVASNLVGKITAACKLFAKEVTLEFLEGPTDKTAVDGDRVEFNCSLSAYPRPDIIWQHRGRPMEFSDRIKRQETVEEGNEGASIVKQVVVISEVTAEDEGVVEVFASNSKEIVISASALLNVKIKALNFLEEPLDVTSFNGDDATFTCVVSGYPKPLINWHVNGRKIKFSDKITLEEKVDTSDENVFAIKQTVVIKKITPSDAGEVQVVASNSSASISSSSSLTVKIKSLQFLEKPNDVSSFVGQCSTVSCVVSGYPKPNTKWLLNGQPLKFSDRILLQESMRIEMNDITIVQQTVVITKITAEDKGEVKVVASNLAGDIDASCILYVKDTSINFLVKPVDMAVESGDDVDFICVVSGFPRPDVKWFAWLQHGQTIKLSDRVKLHETADLDEEGMFIIKHTATYKNVTAEDAGEVQVVASSSAGKIFAIGKLEVKVKSLKFIQEPTNVTAYDDDDAVFICVVSGYPRAFLEWQINEKPIIYNDRINMEEKISTGDKYECTVKQTVVIKKITPSDAGEIQVVASNSSGKLSKSSLLRVKVKSLKFLEKPGDMKVYTDHVATISCVLSGSPKPDLLWLLNGRPIKFSDRIIMQESTDTDRNDLSIIQQTIVITKVTTEDEGEVQVVASNLAGKLDASCKLIVKEMTIMFMEKPIGLTVTLGSQATFICKVSGLPKPDICWLYQGRLMKFSDRIKQQETVEEDNGGAYIVKQVVVVSEVTAEDEGEFQVVASNLKGEISARAILNVKVGSLKCLKKPNDVTAYKDDNATFSCIVSGHPKPIINWEINGRPIKYDDRISKEEKIVTGDEDVYTVEQTIVITKITPADAGLVQVVASNSSGNISVSSILTVHVKSLKFLEKPENVISFVGESATFGCSVSGLPRPDIRWLLNGQAIELNDRISKQETTTIDQDNITVIRHAIVINKLTSADEGKIQIVASNLTGKIAATATLNVKMKSLQFLKNPSDATVYNDDYVAFNCLASGSPKPIIDWQINNNQIKTDDRIKVEEKITNVRDEYIVEQTLIIKKVTVADAGRVEVVASNSYETISTSCSLTVVVRVKSIQFVEKPKDCLVDANNRAIFHCIISGYPKPDIKWLANGRPIKFNDRIIKEETIVTDKNDVSIVHQTIVITNVTADDEGEVQVVASNLAGDVAASCSLIAKRSSLEFLTKPSDLRVFDGDSARFVCVVSGHPKPYIEWKHKGSLISFTDDISLQEESEVDNEDVFTIKQTLIFDKATASSAGEIEVMVTNIANKLSATAKLSIEDYFDIFEDKPLSCEESMAYEVELANLTVQAGQNADFVAKVTGKPIPKIQWFKNDEPLEESSRIRITNSGREHRLQILNVNKDDVGVYRVRSYNGFEELSSCAELAVTETEISTQRLSTTKFDGDVVFEMLCTKYLLHYMKVPIPNVKTAKPLQKRWILKKVYYGTKADGEPLLSNWDASFSSDYFFRQELNKQKVMKEDVTLTKLVARFQIKLNEASLNVGWFRNGDLLDDNHPDIHRYRLGHSFDGKASVLFKNLYLFFNEVD</sequence>
<dbReference type="InterPro" id="IPR003599">
    <property type="entry name" value="Ig_sub"/>
</dbReference>
<feature type="domain" description="Ig-like" evidence="5">
    <location>
        <begin position="1813"/>
        <end position="1918"/>
    </location>
</feature>
<feature type="domain" description="Ig-like" evidence="5">
    <location>
        <begin position="1716"/>
        <end position="1810"/>
    </location>
</feature>
<feature type="domain" description="Ig-like" evidence="5">
    <location>
        <begin position="2850"/>
        <end position="2947"/>
    </location>
</feature>
<evidence type="ECO:0000259" key="5">
    <source>
        <dbReference type="PROSITE" id="PS50835"/>
    </source>
</evidence>
<feature type="domain" description="Ig-like" evidence="5">
    <location>
        <begin position="3575"/>
        <end position="3647"/>
    </location>
</feature>
<feature type="domain" description="Ig-like" evidence="5">
    <location>
        <begin position="2555"/>
        <end position="2667"/>
    </location>
</feature>
<feature type="domain" description="Ig-like" evidence="5">
    <location>
        <begin position="1613"/>
        <end position="1710"/>
    </location>
</feature>
<dbReference type="OrthoDB" id="504170at2759"/>
<dbReference type="InterPro" id="IPR050958">
    <property type="entry name" value="Cell_Adh-Cytoskel_Orgn"/>
</dbReference>
<feature type="domain" description="Ig-like" evidence="5">
    <location>
        <begin position="3380"/>
        <end position="3459"/>
    </location>
</feature>
<dbReference type="EMBL" id="KB097639">
    <property type="protein sequence ID" value="ESN92715.1"/>
    <property type="molecule type" value="Genomic_DNA"/>
</dbReference>
<dbReference type="FunFam" id="2.60.40.10:FF:000031">
    <property type="entry name" value="Myosin-binding protein C, slow type"/>
    <property type="match status" value="1"/>
</dbReference>
<proteinExistence type="predicted"/>
<feature type="domain" description="Ig-like" evidence="5">
    <location>
        <begin position="531"/>
        <end position="632"/>
    </location>
</feature>
<dbReference type="InterPro" id="IPR003598">
    <property type="entry name" value="Ig_sub2"/>
</dbReference>
<evidence type="ECO:0000256" key="4">
    <source>
        <dbReference type="ARBA" id="ARBA00023319"/>
    </source>
</evidence>
<feature type="domain" description="Ig-like" evidence="5">
    <location>
        <begin position="3795"/>
        <end position="3878"/>
    </location>
</feature>
<feature type="domain" description="Ig-like" evidence="5">
    <location>
        <begin position="3694"/>
        <end position="3780"/>
    </location>
</feature>
<dbReference type="GeneID" id="20200693"/>
<feature type="domain" description="Ig-like" evidence="5">
    <location>
        <begin position="2130"/>
        <end position="2257"/>
    </location>
</feature>
<dbReference type="Gene3D" id="2.60.40.10">
    <property type="entry name" value="Immunoglobulins"/>
    <property type="match status" value="41"/>
</dbReference>
<feature type="domain" description="Ig-like" evidence="5">
    <location>
        <begin position="972"/>
        <end position="1085"/>
    </location>
</feature>
<feature type="domain" description="Ig-like" evidence="5">
    <location>
        <begin position="4090"/>
        <end position="4186"/>
    </location>
</feature>
<dbReference type="SMART" id="SM00409">
    <property type="entry name" value="IG"/>
    <property type="match status" value="39"/>
</dbReference>
<feature type="domain" description="Ig-like" evidence="5">
    <location>
        <begin position="1516"/>
        <end position="1601"/>
    </location>
</feature>
<feature type="domain" description="Ig-like" evidence="5">
    <location>
        <begin position="2328"/>
        <end position="2432"/>
    </location>
</feature>
<feature type="domain" description="Ig-like" evidence="5">
    <location>
        <begin position="1941"/>
        <end position="2020"/>
    </location>
</feature>
<feature type="domain" description="Ig-like" evidence="5">
    <location>
        <begin position="757"/>
        <end position="839"/>
    </location>
</feature>
<dbReference type="Proteomes" id="UP000015101">
    <property type="component" value="Unassembled WGS sequence"/>
</dbReference>
<dbReference type="FunFam" id="2.60.40.10:FF:000032">
    <property type="entry name" value="palladin isoform X1"/>
    <property type="match status" value="16"/>
</dbReference>
<dbReference type="KEGG" id="hro:HELRODRAFT_164811"/>
<feature type="domain" description="Ig-like" evidence="5">
    <location>
        <begin position="2950"/>
        <end position="3050"/>
    </location>
</feature>
<keyword evidence="8" id="KW-1185">Reference proteome</keyword>
<name>T1EVU3_HELRO</name>
<feature type="domain" description="Ig-like" evidence="5">
    <location>
        <begin position="4194"/>
        <end position="4291"/>
    </location>
</feature>
<feature type="domain" description="Ig-like" evidence="5">
    <location>
        <begin position="1097"/>
        <end position="1188"/>
    </location>
</feature>